<keyword evidence="1" id="KW-1133">Transmembrane helix</keyword>
<proteinExistence type="predicted"/>
<dbReference type="EMBL" id="JACSPR010000003">
    <property type="protein sequence ID" value="MBD8029968.1"/>
    <property type="molecule type" value="Genomic_DNA"/>
</dbReference>
<dbReference type="RefSeq" id="WP_191733183.1">
    <property type="nucleotide sequence ID" value="NZ_JACSPR010000003.1"/>
</dbReference>
<sequence length="110" mass="11876">MTIPEIIISITVIIAGLFSLGTALALWRAPDPLTRANLVGPTVGVVIPLLIMCLMLREWTTTGFDLNNFIRGCLAITGVWVVASVGSFYLGRAIYGVTVVDNRNRETNIG</sequence>
<evidence type="ECO:0000256" key="1">
    <source>
        <dbReference type="SAM" id="Phobius"/>
    </source>
</evidence>
<keyword evidence="3" id="KW-1185">Reference proteome</keyword>
<dbReference type="AlphaFoldDB" id="A0A8I0HH92"/>
<evidence type="ECO:0000313" key="3">
    <source>
        <dbReference type="Proteomes" id="UP000650224"/>
    </source>
</evidence>
<gene>
    <name evidence="2" type="ORF">H9627_06470</name>
</gene>
<dbReference type="InterPro" id="IPR005133">
    <property type="entry name" value="PhaG_MnhG_YufB"/>
</dbReference>
<keyword evidence="1" id="KW-0812">Transmembrane</keyword>
<dbReference type="GO" id="GO:0015297">
    <property type="term" value="F:antiporter activity"/>
    <property type="evidence" value="ECO:0007669"/>
    <property type="project" value="InterPro"/>
</dbReference>
<organism evidence="2 3">
    <name type="scientific">Corynebacterium gallinarum</name>
    <dbReference type="NCBI Taxonomy" id="2762214"/>
    <lineage>
        <taxon>Bacteria</taxon>
        <taxon>Bacillati</taxon>
        <taxon>Actinomycetota</taxon>
        <taxon>Actinomycetes</taxon>
        <taxon>Mycobacteriales</taxon>
        <taxon>Corynebacteriaceae</taxon>
        <taxon>Corynebacterium</taxon>
    </lineage>
</organism>
<evidence type="ECO:0000313" key="2">
    <source>
        <dbReference type="EMBL" id="MBD8029968.1"/>
    </source>
</evidence>
<keyword evidence="1" id="KW-0472">Membrane</keyword>
<comment type="caution">
    <text evidence="2">The sequence shown here is derived from an EMBL/GenBank/DDBJ whole genome shotgun (WGS) entry which is preliminary data.</text>
</comment>
<feature type="transmembrane region" description="Helical" evidence="1">
    <location>
        <begin position="69"/>
        <end position="90"/>
    </location>
</feature>
<feature type="transmembrane region" description="Helical" evidence="1">
    <location>
        <begin position="38"/>
        <end position="57"/>
    </location>
</feature>
<dbReference type="Pfam" id="PF03334">
    <property type="entry name" value="PhaG_MnhG_YufB"/>
    <property type="match status" value="1"/>
</dbReference>
<dbReference type="NCBIfam" id="NF009318">
    <property type="entry name" value="PRK12674.2-3"/>
    <property type="match status" value="1"/>
</dbReference>
<protein>
    <submittedName>
        <fullName evidence="2">Na+/H+ antiporter subunit G</fullName>
    </submittedName>
</protein>
<dbReference type="GO" id="GO:0098662">
    <property type="term" value="P:inorganic cation transmembrane transport"/>
    <property type="evidence" value="ECO:0007669"/>
    <property type="project" value="InterPro"/>
</dbReference>
<dbReference type="Proteomes" id="UP000650224">
    <property type="component" value="Unassembled WGS sequence"/>
</dbReference>
<reference evidence="2 3" key="1">
    <citation type="submission" date="2020-08" db="EMBL/GenBank/DDBJ databases">
        <title>A Genomic Blueprint of the Chicken Gut Microbiome.</title>
        <authorList>
            <person name="Gilroy R."/>
            <person name="Ravi A."/>
            <person name="Getino M."/>
            <person name="Pursley I."/>
            <person name="Horton D.L."/>
            <person name="Alikhan N.-F."/>
            <person name="Baker D."/>
            <person name="Gharbi K."/>
            <person name="Hall N."/>
            <person name="Watson M."/>
            <person name="Adriaenssens E.M."/>
            <person name="Foster-Nyarko E."/>
            <person name="Jarju S."/>
            <person name="Secka A."/>
            <person name="Antonio M."/>
            <person name="Oren A."/>
            <person name="Chaudhuri R."/>
            <person name="La Ragione R.M."/>
            <person name="Hildebrand F."/>
            <person name="Pallen M.J."/>
        </authorList>
    </citation>
    <scope>NUCLEOTIDE SEQUENCE [LARGE SCALE GENOMIC DNA]</scope>
    <source>
        <strain evidence="2 3">Sa1YVA5</strain>
    </source>
</reference>
<name>A0A8I0HH92_9CORY</name>
<feature type="transmembrane region" description="Helical" evidence="1">
    <location>
        <begin position="6"/>
        <end position="26"/>
    </location>
</feature>
<accession>A0A8I0HH92</accession>